<comment type="caution">
    <text evidence="7">The sequence shown here is derived from an EMBL/GenBank/DDBJ whole genome shotgun (WGS) entry which is preliminary data.</text>
</comment>
<evidence type="ECO:0000256" key="4">
    <source>
        <dbReference type="PROSITE-ProRule" id="PRU00473"/>
    </source>
</evidence>
<dbReference type="PRINTS" id="PR01021">
    <property type="entry name" value="OMPADOMAIN"/>
</dbReference>
<dbReference type="RefSeq" id="WP_004140593.1">
    <property type="nucleotide sequence ID" value="NZ_GG694026.1"/>
</dbReference>
<dbReference type="Pfam" id="PF00691">
    <property type="entry name" value="OmpA"/>
    <property type="match status" value="1"/>
</dbReference>
<evidence type="ECO:0000256" key="3">
    <source>
        <dbReference type="ARBA" id="ARBA00023237"/>
    </source>
</evidence>
<dbReference type="PRINTS" id="PR01023">
    <property type="entry name" value="NAFLGMOTY"/>
</dbReference>
<dbReference type="HOGENOM" id="CLU_016890_5_0_6"/>
<protein>
    <submittedName>
        <fullName evidence="7">OmpA family protein</fullName>
    </submittedName>
</protein>
<keyword evidence="3" id="KW-0998">Cell outer membrane</keyword>
<comment type="subcellular location">
    <subcellularLocation>
        <location evidence="1">Cell outer membrane</location>
    </subcellularLocation>
</comment>
<dbReference type="InterPro" id="IPR006690">
    <property type="entry name" value="OMPA-like_CS"/>
</dbReference>
<dbReference type="Proteomes" id="UP000004870">
    <property type="component" value="Unassembled WGS sequence"/>
</dbReference>
<dbReference type="GO" id="GO:0009279">
    <property type="term" value="C:cell outer membrane"/>
    <property type="evidence" value="ECO:0007669"/>
    <property type="project" value="UniProtKB-SubCell"/>
</dbReference>
<keyword evidence="5" id="KW-0732">Signal</keyword>
<sequence>MKLKNLIALAAVAAVAAPAFADLSATEDLTSRGGDLVKNRWGECVTVNANKGLRDCGVQAPEPAPPVMEMQREVITLGTDTYFDFDKSNLKPAGKQALQDLAGQLNQRGANIQKITVVGHTDSKGTDAYNQKLSERRASTVANYLAENGVPSQLIEAYGQGESHPVATNKTAEGRAQNRRVEVNVDGLVERQVAQPAPAAQ</sequence>
<keyword evidence="8" id="KW-1185">Reference proteome</keyword>
<dbReference type="InterPro" id="IPR006664">
    <property type="entry name" value="OMP_bac"/>
</dbReference>
<organism evidence="7 8">
    <name type="scientific">Cardiobacterium hominis (strain ATCC 15826 / DSM 8339 / NCTC 10426 / 6573)</name>
    <dbReference type="NCBI Taxonomy" id="638300"/>
    <lineage>
        <taxon>Bacteria</taxon>
        <taxon>Pseudomonadati</taxon>
        <taxon>Pseudomonadota</taxon>
        <taxon>Gammaproteobacteria</taxon>
        <taxon>Cardiobacteriales</taxon>
        <taxon>Cardiobacteriaceae</taxon>
        <taxon>Cardiobacterium</taxon>
    </lineage>
</organism>
<dbReference type="InterPro" id="IPR036737">
    <property type="entry name" value="OmpA-like_sf"/>
</dbReference>
<dbReference type="InterPro" id="IPR006665">
    <property type="entry name" value="OmpA-like"/>
</dbReference>
<evidence type="ECO:0000259" key="6">
    <source>
        <dbReference type="PROSITE" id="PS51123"/>
    </source>
</evidence>
<dbReference type="AlphaFoldDB" id="C8N8Z9"/>
<dbReference type="PANTHER" id="PTHR30329:SF21">
    <property type="entry name" value="LIPOPROTEIN YIAD-RELATED"/>
    <property type="match status" value="1"/>
</dbReference>
<dbReference type="CDD" id="cd07185">
    <property type="entry name" value="OmpA_C-like"/>
    <property type="match status" value="1"/>
</dbReference>
<keyword evidence="2 4" id="KW-0472">Membrane</keyword>
<accession>C8N8Z9</accession>
<feature type="signal peptide" evidence="5">
    <location>
        <begin position="1"/>
        <end position="21"/>
    </location>
</feature>
<dbReference type="OrthoDB" id="1149075at2"/>
<dbReference type="PROSITE" id="PS51123">
    <property type="entry name" value="OMPA_2"/>
    <property type="match status" value="1"/>
</dbReference>
<dbReference type="PROSITE" id="PS01068">
    <property type="entry name" value="OMPA_1"/>
    <property type="match status" value="1"/>
</dbReference>
<dbReference type="InterPro" id="IPR050330">
    <property type="entry name" value="Bact_OuterMem_StrucFunc"/>
</dbReference>
<dbReference type="STRING" id="2718.CHUV0807_1273"/>
<feature type="chain" id="PRO_5002990398" evidence="5">
    <location>
        <begin position="22"/>
        <end position="201"/>
    </location>
</feature>
<gene>
    <name evidence="7" type="primary">ompA</name>
    <name evidence="7" type="ORF">HMPREF0198_0977</name>
</gene>
<evidence type="ECO:0000313" key="7">
    <source>
        <dbReference type="EMBL" id="EEV88904.1"/>
    </source>
</evidence>
<evidence type="ECO:0000256" key="1">
    <source>
        <dbReference type="ARBA" id="ARBA00004442"/>
    </source>
</evidence>
<dbReference type="GeneID" id="84788868"/>
<evidence type="ECO:0000256" key="5">
    <source>
        <dbReference type="SAM" id="SignalP"/>
    </source>
</evidence>
<reference evidence="7 8" key="1">
    <citation type="submission" date="2009-08" db="EMBL/GenBank/DDBJ databases">
        <authorList>
            <person name="Qin X."/>
            <person name="Bachman B."/>
            <person name="Battles P."/>
            <person name="Bell A."/>
            <person name="Bess C."/>
            <person name="Bickham C."/>
            <person name="Chaboub L."/>
            <person name="Chen D."/>
            <person name="Coyle M."/>
            <person name="Deiros D.R."/>
            <person name="Dinh H."/>
            <person name="Forbes L."/>
            <person name="Fowler G."/>
            <person name="Francisco L."/>
            <person name="Fu Q."/>
            <person name="Gubbala S."/>
            <person name="Hale W."/>
            <person name="Han Y."/>
            <person name="Hemphill L."/>
            <person name="Highlander S.K."/>
            <person name="Hirani K."/>
            <person name="Hogues M."/>
            <person name="Jackson L."/>
            <person name="Jakkamsetti A."/>
            <person name="Javaid M."/>
            <person name="Jiang H."/>
            <person name="Korchina V."/>
            <person name="Kovar C."/>
            <person name="Lara F."/>
            <person name="Lee S."/>
            <person name="Mata R."/>
            <person name="Mathew T."/>
            <person name="Moen C."/>
            <person name="Morales K."/>
            <person name="Munidasa M."/>
            <person name="Nazareth L."/>
            <person name="Ngo R."/>
            <person name="Nguyen L."/>
            <person name="Okwuonu G."/>
            <person name="Ongeri F."/>
            <person name="Patil S."/>
            <person name="Petrosino J."/>
            <person name="Pham C."/>
            <person name="Pham P."/>
            <person name="Pu L.-L."/>
            <person name="Puazo M."/>
            <person name="Raj R."/>
            <person name="Reid J."/>
            <person name="Rouhana J."/>
            <person name="Saada N."/>
            <person name="Shang Y."/>
            <person name="Simmons D."/>
            <person name="Thornton R."/>
            <person name="Warren J."/>
            <person name="Weissenberger G."/>
            <person name="Zhang J."/>
            <person name="Zhang L."/>
            <person name="Zhou C."/>
            <person name="Zhu D."/>
            <person name="Muzny D."/>
            <person name="Worley K."/>
            <person name="Gibbs R."/>
        </authorList>
    </citation>
    <scope>NUCLEOTIDE SEQUENCE [LARGE SCALE GENOMIC DNA]</scope>
    <source>
        <strain evidence="8">ATCC 15826 / DSM 8339 / NCTC 10426 / 6573</strain>
    </source>
</reference>
<name>C8N8Z9_CARH6</name>
<dbReference type="PANTHER" id="PTHR30329">
    <property type="entry name" value="STATOR ELEMENT OF FLAGELLAR MOTOR COMPLEX"/>
    <property type="match status" value="1"/>
</dbReference>
<proteinExistence type="predicted"/>
<evidence type="ECO:0000256" key="2">
    <source>
        <dbReference type="ARBA" id="ARBA00023136"/>
    </source>
</evidence>
<dbReference type="SUPFAM" id="SSF103088">
    <property type="entry name" value="OmpA-like"/>
    <property type="match status" value="1"/>
</dbReference>
<dbReference type="Gene3D" id="3.30.1330.60">
    <property type="entry name" value="OmpA-like domain"/>
    <property type="match status" value="1"/>
</dbReference>
<dbReference type="EMBL" id="ACKY01000050">
    <property type="protein sequence ID" value="EEV88904.1"/>
    <property type="molecule type" value="Genomic_DNA"/>
</dbReference>
<evidence type="ECO:0000313" key="8">
    <source>
        <dbReference type="Proteomes" id="UP000004870"/>
    </source>
</evidence>
<feature type="domain" description="OmpA-like" evidence="6">
    <location>
        <begin position="70"/>
        <end position="189"/>
    </location>
</feature>